<accession>A0AAV2JNJ6</accession>
<keyword evidence="1" id="KW-0472">Membrane</keyword>
<feature type="transmembrane region" description="Helical" evidence="1">
    <location>
        <begin position="60"/>
        <end position="81"/>
    </location>
</feature>
<sequence length="101" mass="10495">MLPVCLGDWGDWCHGVLEPLKCRPSVNMTKARPALSPGADTVRAALTGAVESQIDTYSTALAACALTLYAAVAAVVAGCVVPQCQGHRGGLSQQTHTEEET</sequence>
<name>A0AAV2JNJ6_KNICA</name>
<dbReference type="EMBL" id="OZ035835">
    <property type="protein sequence ID" value="CAL1577597.1"/>
    <property type="molecule type" value="Genomic_DNA"/>
</dbReference>
<evidence type="ECO:0000256" key="1">
    <source>
        <dbReference type="SAM" id="Phobius"/>
    </source>
</evidence>
<proteinExistence type="predicted"/>
<keyword evidence="1" id="KW-0812">Transmembrane</keyword>
<keyword evidence="3" id="KW-1185">Reference proteome</keyword>
<organism evidence="2 3">
    <name type="scientific">Knipowitschia caucasica</name>
    <name type="common">Caucasian dwarf goby</name>
    <name type="synonym">Pomatoschistus caucasicus</name>
    <dbReference type="NCBI Taxonomy" id="637954"/>
    <lineage>
        <taxon>Eukaryota</taxon>
        <taxon>Metazoa</taxon>
        <taxon>Chordata</taxon>
        <taxon>Craniata</taxon>
        <taxon>Vertebrata</taxon>
        <taxon>Euteleostomi</taxon>
        <taxon>Actinopterygii</taxon>
        <taxon>Neopterygii</taxon>
        <taxon>Teleostei</taxon>
        <taxon>Neoteleostei</taxon>
        <taxon>Acanthomorphata</taxon>
        <taxon>Gobiaria</taxon>
        <taxon>Gobiiformes</taxon>
        <taxon>Gobioidei</taxon>
        <taxon>Gobiidae</taxon>
        <taxon>Gobiinae</taxon>
        <taxon>Knipowitschia</taxon>
    </lineage>
</organism>
<dbReference type="Proteomes" id="UP001497482">
    <property type="component" value="Chromosome 13"/>
</dbReference>
<protein>
    <submittedName>
        <fullName evidence="2">Uncharacterized protein</fullName>
    </submittedName>
</protein>
<evidence type="ECO:0000313" key="3">
    <source>
        <dbReference type="Proteomes" id="UP001497482"/>
    </source>
</evidence>
<evidence type="ECO:0000313" key="2">
    <source>
        <dbReference type="EMBL" id="CAL1577597.1"/>
    </source>
</evidence>
<keyword evidence="1" id="KW-1133">Transmembrane helix</keyword>
<reference evidence="2 3" key="1">
    <citation type="submission" date="2024-04" db="EMBL/GenBank/DDBJ databases">
        <authorList>
            <person name="Waldvogel A.-M."/>
            <person name="Schoenle A."/>
        </authorList>
    </citation>
    <scope>NUCLEOTIDE SEQUENCE [LARGE SCALE GENOMIC DNA]</scope>
</reference>
<gene>
    <name evidence="2" type="ORF">KC01_LOCUS8923</name>
</gene>
<dbReference type="AlphaFoldDB" id="A0AAV2JNJ6"/>